<dbReference type="Proteomes" id="UP000664317">
    <property type="component" value="Unassembled WGS sequence"/>
</dbReference>
<name>A0ABS3BZY7_9BACT</name>
<sequence>MKKLKLLVLGTAMVALSSFAVAYFGAGQAEANPNPDYCEWDGEDCLSPSVTNYCICEDGGAVDQ</sequence>
<feature type="chain" id="PRO_5045599410" description="Secreted protein" evidence="1">
    <location>
        <begin position="23"/>
        <end position="64"/>
    </location>
</feature>
<evidence type="ECO:0000256" key="1">
    <source>
        <dbReference type="SAM" id="SignalP"/>
    </source>
</evidence>
<evidence type="ECO:0000313" key="2">
    <source>
        <dbReference type="EMBL" id="MBN7810418.1"/>
    </source>
</evidence>
<comment type="caution">
    <text evidence="2">The sequence shown here is derived from an EMBL/GenBank/DDBJ whole genome shotgun (WGS) entry which is preliminary data.</text>
</comment>
<evidence type="ECO:0008006" key="4">
    <source>
        <dbReference type="Google" id="ProtNLM"/>
    </source>
</evidence>
<keyword evidence="3" id="KW-1185">Reference proteome</keyword>
<proteinExistence type="predicted"/>
<dbReference type="EMBL" id="JAFKCT010000001">
    <property type="protein sequence ID" value="MBN7810418.1"/>
    <property type="molecule type" value="Genomic_DNA"/>
</dbReference>
<reference evidence="2 3" key="1">
    <citation type="submission" date="2021-03" db="EMBL/GenBank/DDBJ databases">
        <title>novel species isolated from a fishpond in China.</title>
        <authorList>
            <person name="Lu H."/>
            <person name="Cai Z."/>
        </authorList>
    </citation>
    <scope>NUCLEOTIDE SEQUENCE [LARGE SCALE GENOMIC DNA]</scope>
    <source>
        <strain evidence="2 3">H41</strain>
    </source>
</reference>
<accession>A0ABS3BZY7</accession>
<evidence type="ECO:0000313" key="3">
    <source>
        <dbReference type="Proteomes" id="UP000664317"/>
    </source>
</evidence>
<gene>
    <name evidence="2" type="ORF">J0A68_05595</name>
</gene>
<keyword evidence="1" id="KW-0732">Signal</keyword>
<dbReference type="RefSeq" id="WP_206577181.1">
    <property type="nucleotide sequence ID" value="NZ_JAFKCT010000001.1"/>
</dbReference>
<protein>
    <recommendedName>
        <fullName evidence="4">Secreted protein</fullName>
    </recommendedName>
</protein>
<organism evidence="2 3">
    <name type="scientific">Algoriphagus oliviformis</name>
    <dbReference type="NCBI Taxonomy" id="2811231"/>
    <lineage>
        <taxon>Bacteria</taxon>
        <taxon>Pseudomonadati</taxon>
        <taxon>Bacteroidota</taxon>
        <taxon>Cytophagia</taxon>
        <taxon>Cytophagales</taxon>
        <taxon>Cyclobacteriaceae</taxon>
        <taxon>Algoriphagus</taxon>
    </lineage>
</organism>
<feature type="signal peptide" evidence="1">
    <location>
        <begin position="1"/>
        <end position="22"/>
    </location>
</feature>